<reference evidence="4 5" key="1">
    <citation type="submission" date="2018-12" db="EMBL/GenBank/DDBJ databases">
        <title>Vibrio sp. isolated from China Sea.</title>
        <authorList>
            <person name="Li Y."/>
        </authorList>
    </citation>
    <scope>NUCLEOTIDE SEQUENCE [LARGE SCALE GENOMIC DNA]</scope>
    <source>
        <strain evidence="4 5">BEI207</strain>
    </source>
</reference>
<evidence type="ECO:0000256" key="1">
    <source>
        <dbReference type="ARBA" id="ARBA00023002"/>
    </source>
</evidence>
<dbReference type="FunFam" id="3.40.50.720:FF:000363">
    <property type="entry name" value="D-isomer specific 2-hydroxyacid dehydrogenase"/>
    <property type="match status" value="1"/>
</dbReference>
<keyword evidence="1" id="KW-0560">Oxidoreductase</keyword>
<dbReference type="PANTHER" id="PTHR43333:SF1">
    <property type="entry name" value="D-ISOMER SPECIFIC 2-HYDROXYACID DEHYDROGENASE NAD-BINDING DOMAIN-CONTAINING PROTEIN"/>
    <property type="match status" value="1"/>
</dbReference>
<dbReference type="Gene3D" id="3.40.50.720">
    <property type="entry name" value="NAD(P)-binding Rossmann-like Domain"/>
    <property type="match status" value="2"/>
</dbReference>
<dbReference type="GO" id="GO:0016491">
    <property type="term" value="F:oxidoreductase activity"/>
    <property type="evidence" value="ECO:0007669"/>
    <property type="project" value="UniProtKB-KW"/>
</dbReference>
<feature type="domain" description="D-isomer specific 2-hydroxyacid dehydrogenase NAD-binding" evidence="3">
    <location>
        <begin position="100"/>
        <end position="273"/>
    </location>
</feature>
<gene>
    <name evidence="4" type="ORF">EJ063_15345</name>
</gene>
<dbReference type="EMBL" id="RXZH01000007">
    <property type="protein sequence ID" value="RTZ14682.1"/>
    <property type="molecule type" value="Genomic_DNA"/>
</dbReference>
<dbReference type="RefSeq" id="WP_126575225.1">
    <property type="nucleotide sequence ID" value="NZ_RXZH01000007.1"/>
</dbReference>
<evidence type="ECO:0000256" key="2">
    <source>
        <dbReference type="ARBA" id="ARBA00023027"/>
    </source>
</evidence>
<organism evidence="4 5">
    <name type="scientific">Vibrio aquaticus</name>
    <dbReference type="NCBI Taxonomy" id="2496559"/>
    <lineage>
        <taxon>Bacteria</taxon>
        <taxon>Pseudomonadati</taxon>
        <taxon>Pseudomonadota</taxon>
        <taxon>Gammaproteobacteria</taxon>
        <taxon>Vibrionales</taxon>
        <taxon>Vibrionaceae</taxon>
        <taxon>Vibrio</taxon>
    </lineage>
</organism>
<sequence length="308" mass="34306">MNNFTHKVYLLTEDNPYYLALLDQLTLPDIEITSDKEQATILLASPPLAAKCFEEFYNVEWVQSIYAGVDALVPCLESFAGELTNVKGIFGQQISEYVLGYTIEHYRHFTHYHQQQAQKAWSPKPYQSLAGKKMVILGTGSIGAYLANAAKAFSVVPIGINRSGIPSKGSPFESTYHIQELATALEQADIIVNTLPNTPETQHILNSDSLSHCKDALLFNVGRGSAIDQQGLLESLESGSISHAFLDVFEQEPLDNSHPYWQHPNITITPHIAALSFPEQVVDIFAENYQRWRDGFGLINTVDLDKGY</sequence>
<proteinExistence type="predicted"/>
<keyword evidence="5" id="KW-1185">Reference proteome</keyword>
<protein>
    <submittedName>
        <fullName evidence="4">D-2-hydroxyacid dehydrogenase</fullName>
    </submittedName>
</protein>
<dbReference type="InterPro" id="IPR036291">
    <property type="entry name" value="NAD(P)-bd_dom_sf"/>
</dbReference>
<evidence type="ECO:0000259" key="3">
    <source>
        <dbReference type="Pfam" id="PF02826"/>
    </source>
</evidence>
<accession>A0A3S0V1Y7</accession>
<evidence type="ECO:0000313" key="5">
    <source>
        <dbReference type="Proteomes" id="UP000268973"/>
    </source>
</evidence>
<evidence type="ECO:0000313" key="4">
    <source>
        <dbReference type="EMBL" id="RTZ14682.1"/>
    </source>
</evidence>
<dbReference type="AlphaFoldDB" id="A0A3S0V1Y7"/>
<dbReference type="OrthoDB" id="9787219at2"/>
<keyword evidence="2" id="KW-0520">NAD</keyword>
<name>A0A3S0V1Y7_9VIBR</name>
<comment type="caution">
    <text evidence="4">The sequence shown here is derived from an EMBL/GenBank/DDBJ whole genome shotgun (WGS) entry which is preliminary data.</text>
</comment>
<dbReference type="Proteomes" id="UP000268973">
    <property type="component" value="Unassembled WGS sequence"/>
</dbReference>
<dbReference type="PANTHER" id="PTHR43333">
    <property type="entry name" value="2-HACID_DH_C DOMAIN-CONTAINING PROTEIN"/>
    <property type="match status" value="1"/>
</dbReference>
<dbReference type="CDD" id="cd05300">
    <property type="entry name" value="2-Hacid_dh_1"/>
    <property type="match status" value="1"/>
</dbReference>
<dbReference type="SUPFAM" id="SSF51735">
    <property type="entry name" value="NAD(P)-binding Rossmann-fold domains"/>
    <property type="match status" value="1"/>
</dbReference>
<dbReference type="InterPro" id="IPR006140">
    <property type="entry name" value="D-isomer_DH_NAD-bd"/>
</dbReference>
<dbReference type="GO" id="GO:0051287">
    <property type="term" value="F:NAD binding"/>
    <property type="evidence" value="ECO:0007669"/>
    <property type="project" value="InterPro"/>
</dbReference>
<dbReference type="Pfam" id="PF02826">
    <property type="entry name" value="2-Hacid_dh_C"/>
    <property type="match status" value="1"/>
</dbReference>